<evidence type="ECO:0000313" key="8">
    <source>
        <dbReference type="EMBL" id="RUO27806.1"/>
    </source>
</evidence>
<keyword evidence="9" id="KW-1185">Reference proteome</keyword>
<dbReference type="EC" id="2.7.13.3" evidence="2"/>
<dbReference type="Proteomes" id="UP000287865">
    <property type="component" value="Unassembled WGS sequence"/>
</dbReference>
<dbReference type="EMBL" id="PIPK01000002">
    <property type="protein sequence ID" value="RUO27806.1"/>
    <property type="molecule type" value="Genomic_DNA"/>
</dbReference>
<dbReference type="PANTHER" id="PTHR45453">
    <property type="entry name" value="PHOSPHATE REGULON SENSOR PROTEIN PHOR"/>
    <property type="match status" value="1"/>
</dbReference>
<proteinExistence type="predicted"/>
<dbReference type="Pfam" id="PF00512">
    <property type="entry name" value="HisKA"/>
    <property type="match status" value="1"/>
</dbReference>
<dbReference type="Gene3D" id="1.10.287.130">
    <property type="match status" value="1"/>
</dbReference>
<dbReference type="InterPro" id="IPR050351">
    <property type="entry name" value="BphY/WalK/GraS-like"/>
</dbReference>
<evidence type="ECO:0000256" key="6">
    <source>
        <dbReference type="ARBA" id="ARBA00023012"/>
    </source>
</evidence>
<evidence type="ECO:0000259" key="7">
    <source>
        <dbReference type="Pfam" id="PF00512"/>
    </source>
</evidence>
<dbReference type="PANTHER" id="PTHR45453:SF1">
    <property type="entry name" value="PHOSPHATE REGULON SENSOR PROTEIN PHOR"/>
    <property type="match status" value="1"/>
</dbReference>
<dbReference type="InterPro" id="IPR003661">
    <property type="entry name" value="HisK_dim/P_dom"/>
</dbReference>
<dbReference type="CDD" id="cd00082">
    <property type="entry name" value="HisKA"/>
    <property type="match status" value="1"/>
</dbReference>
<evidence type="ECO:0000313" key="9">
    <source>
        <dbReference type="Proteomes" id="UP000287865"/>
    </source>
</evidence>
<keyword evidence="5" id="KW-0418">Kinase</keyword>
<evidence type="ECO:0000256" key="4">
    <source>
        <dbReference type="ARBA" id="ARBA00022679"/>
    </source>
</evidence>
<gene>
    <name evidence="8" type="ORF">CWE07_04140</name>
</gene>
<feature type="domain" description="Signal transduction histidine kinase dimerisation/phosphoacceptor" evidence="7">
    <location>
        <begin position="32"/>
        <end position="64"/>
    </location>
</feature>
<evidence type="ECO:0000256" key="3">
    <source>
        <dbReference type="ARBA" id="ARBA00022553"/>
    </source>
</evidence>
<evidence type="ECO:0000256" key="1">
    <source>
        <dbReference type="ARBA" id="ARBA00000085"/>
    </source>
</evidence>
<comment type="caution">
    <text evidence="8">The sequence shown here is derived from an EMBL/GenBank/DDBJ whole genome shotgun (WGS) entry which is preliminary data.</text>
</comment>
<comment type="catalytic activity">
    <reaction evidence="1">
        <text>ATP + protein L-histidine = ADP + protein N-phospho-L-histidine.</text>
        <dbReference type="EC" id="2.7.13.3"/>
    </reaction>
</comment>
<reference evidence="8 9" key="1">
    <citation type="journal article" date="2018" name="Front. Microbiol.">
        <title>Genome-Based Analysis Reveals the Taxonomy and Diversity of the Family Idiomarinaceae.</title>
        <authorList>
            <person name="Liu Y."/>
            <person name="Lai Q."/>
            <person name="Shao Z."/>
        </authorList>
    </citation>
    <scope>NUCLEOTIDE SEQUENCE [LARGE SCALE GENOMIC DNA]</scope>
    <source>
        <strain evidence="8 9">CF12-14</strain>
    </source>
</reference>
<organism evidence="8 9">
    <name type="scientific">Aliidiomarina maris</name>
    <dbReference type="NCBI Taxonomy" id="531312"/>
    <lineage>
        <taxon>Bacteria</taxon>
        <taxon>Pseudomonadati</taxon>
        <taxon>Pseudomonadota</taxon>
        <taxon>Gammaproteobacteria</taxon>
        <taxon>Alteromonadales</taxon>
        <taxon>Idiomarinaceae</taxon>
        <taxon>Aliidiomarina</taxon>
    </lineage>
</organism>
<keyword evidence="6" id="KW-0902">Two-component regulatory system</keyword>
<name>A0ABY0BUB9_9GAMM</name>
<evidence type="ECO:0000256" key="2">
    <source>
        <dbReference type="ARBA" id="ARBA00012438"/>
    </source>
</evidence>
<keyword evidence="3" id="KW-0597">Phosphoprotein</keyword>
<dbReference type="SUPFAM" id="SSF47384">
    <property type="entry name" value="Homodimeric domain of signal transducing histidine kinase"/>
    <property type="match status" value="1"/>
</dbReference>
<protein>
    <recommendedName>
        <fullName evidence="2">histidine kinase</fullName>
        <ecNumber evidence="2">2.7.13.3</ecNumber>
    </recommendedName>
</protein>
<accession>A0ABY0BUB9</accession>
<evidence type="ECO:0000256" key="5">
    <source>
        <dbReference type="ARBA" id="ARBA00022777"/>
    </source>
</evidence>
<dbReference type="RefSeq" id="WP_111568655.1">
    <property type="nucleotide sequence ID" value="NZ_PIPK01000002.1"/>
</dbReference>
<keyword evidence="4" id="KW-0808">Transferase</keyword>
<dbReference type="InterPro" id="IPR036097">
    <property type="entry name" value="HisK_dim/P_sf"/>
</dbReference>
<sequence length="81" mass="8827">MQGVTVLDNNGRKLIWSIIEDISERKHNDELKNQFVSTVSHELRTPITSIKGSLELLLGGAAGQLPEKALCAAPWCWLGAG</sequence>